<proteinExistence type="predicted"/>
<feature type="modified residue" description="4-aspartylphosphate" evidence="15">
    <location>
        <position position="922"/>
    </location>
</feature>
<evidence type="ECO:0000256" key="10">
    <source>
        <dbReference type="ARBA" id="ARBA00023012"/>
    </source>
</evidence>
<feature type="domain" description="Response regulatory" evidence="17">
    <location>
        <begin position="1013"/>
        <end position="1131"/>
    </location>
</feature>
<dbReference type="InterPro" id="IPR008207">
    <property type="entry name" value="Sig_transdc_His_kin_Hpt_dom"/>
</dbReference>
<dbReference type="Pfam" id="PF00072">
    <property type="entry name" value="Response_reg"/>
    <property type="match status" value="2"/>
</dbReference>
<dbReference type="SUPFAM" id="SSF52172">
    <property type="entry name" value="CheY-like"/>
    <property type="match status" value="2"/>
</dbReference>
<dbReference type="Gene3D" id="3.30.565.10">
    <property type="entry name" value="Histidine kinase-like ATPase, C-terminal domain"/>
    <property type="match status" value="1"/>
</dbReference>
<dbReference type="InterPro" id="IPR035965">
    <property type="entry name" value="PAS-like_dom_sf"/>
</dbReference>
<evidence type="ECO:0000256" key="15">
    <source>
        <dbReference type="PROSITE-ProRule" id="PRU00169"/>
    </source>
</evidence>
<dbReference type="PROSITE" id="PS50109">
    <property type="entry name" value="HIS_KIN"/>
    <property type="match status" value="1"/>
</dbReference>
<dbReference type="InterPro" id="IPR000700">
    <property type="entry name" value="PAS-assoc_C"/>
</dbReference>
<keyword evidence="4" id="KW-1003">Cell membrane</keyword>
<dbReference type="SMART" id="SM00448">
    <property type="entry name" value="REC"/>
    <property type="match status" value="2"/>
</dbReference>
<evidence type="ECO:0000256" key="6">
    <source>
        <dbReference type="ARBA" id="ARBA00022692"/>
    </source>
</evidence>
<dbReference type="CDD" id="cd16922">
    <property type="entry name" value="HATPase_EvgS-ArcB-TorS-like"/>
    <property type="match status" value="1"/>
</dbReference>
<feature type="modified residue" description="Phosphohistidine" evidence="14">
    <location>
        <position position="1205"/>
    </location>
</feature>
<dbReference type="InterPro" id="IPR036890">
    <property type="entry name" value="HATPase_C_sf"/>
</dbReference>
<keyword evidence="9" id="KW-1133">Transmembrane helix</keyword>
<name>A0A1N6XPA0_9RHOO</name>
<dbReference type="SMART" id="SM00388">
    <property type="entry name" value="HisKA"/>
    <property type="match status" value="1"/>
</dbReference>
<dbReference type="STRING" id="34027.SAMN05421829_10964"/>
<comment type="function">
    <text evidence="12">Member of the two-component regulatory system BvgS/BvgA. Phosphorylates BvgA via a four-step phosphorelay in response to environmental signals.</text>
</comment>
<dbReference type="Gene3D" id="3.30.450.350">
    <property type="entry name" value="CHASE domain"/>
    <property type="match status" value="1"/>
</dbReference>
<dbReference type="InterPro" id="IPR003661">
    <property type="entry name" value="HisK_dim/P_dom"/>
</dbReference>
<evidence type="ECO:0000256" key="5">
    <source>
        <dbReference type="ARBA" id="ARBA00022553"/>
    </source>
</evidence>
<evidence type="ECO:0000256" key="4">
    <source>
        <dbReference type="ARBA" id="ARBA00022475"/>
    </source>
</evidence>
<dbReference type="CDD" id="cd00082">
    <property type="entry name" value="HisKA"/>
    <property type="match status" value="1"/>
</dbReference>
<evidence type="ECO:0000259" key="19">
    <source>
        <dbReference type="PROSITE" id="PS50839"/>
    </source>
</evidence>
<dbReference type="Gene3D" id="2.10.70.100">
    <property type="match status" value="1"/>
</dbReference>
<dbReference type="RefSeq" id="WP_076602794.1">
    <property type="nucleotide sequence ID" value="NZ_FTMD01000009.1"/>
</dbReference>
<dbReference type="InterPro" id="IPR003594">
    <property type="entry name" value="HATPase_dom"/>
</dbReference>
<dbReference type="SUPFAM" id="SSF55874">
    <property type="entry name" value="ATPase domain of HSP90 chaperone/DNA topoisomerase II/histidine kinase"/>
    <property type="match status" value="1"/>
</dbReference>
<feature type="domain" description="HPt" evidence="20">
    <location>
        <begin position="1166"/>
        <end position="1264"/>
    </location>
</feature>
<keyword evidence="5 15" id="KW-0597">Phosphoprotein</keyword>
<dbReference type="GO" id="GO:0005524">
    <property type="term" value="F:ATP binding"/>
    <property type="evidence" value="ECO:0007669"/>
    <property type="project" value="UniProtKB-KW"/>
</dbReference>
<dbReference type="Pfam" id="PF01627">
    <property type="entry name" value="Hpt"/>
    <property type="match status" value="1"/>
</dbReference>
<feature type="modified residue" description="4-aspartylphosphate" evidence="15">
    <location>
        <position position="1064"/>
    </location>
</feature>
<dbReference type="OrthoDB" id="5519028at2"/>
<feature type="domain" description="CHASE" evidence="19">
    <location>
        <begin position="72"/>
        <end position="236"/>
    </location>
</feature>
<evidence type="ECO:0000259" key="20">
    <source>
        <dbReference type="PROSITE" id="PS50894"/>
    </source>
</evidence>
<dbReference type="CDD" id="cd17546">
    <property type="entry name" value="REC_hyHK_CKI1_RcsC-like"/>
    <property type="match status" value="2"/>
</dbReference>
<sequence length="1279" mass="138388">MSKRTLVFPLTVILIGLAVALAVALRMGETNRETANARFDALATRTTSALVARFQTFEYGLRGARGAIIGAGSESIPRKRFLQYTQSREADREFPGARGFGFVRRVDPAEEAEFVAAARSDGRPDFRIRQFAPHAGERFVILHVEPEANNRESIGLDIASELNRRIAALAAVRTGRPVLTSPLTLVQATGKPERGFLLLLPVYRGGYQPASPEERWKSLLGWVYAPLIIDEVLADFDFRGGEFAVAIYDAAYAEQPFRFYASPGSDQETAAGLVRQLPVELYGREWLVEVRALAPFHKALNLPDPRWSAAGILALSALLASLAHIYLQSVQRRIGASAEEARHAALVEQGARQQRIAERLQLATEAAGMGVAEYRCEDGRLSWDDRLLEIYGLSAEDFPRRVEDWLSHVSASDRAAVGAAFDRALNGGSFDSSFRIVRPDGTERIVRSLGRAQRSAAGETLRVVSVTLDVSEQRQNEEALRQSERFLSAVTDNIPTMIAYWDDRLRCRFANRALLEFLGRRAVSVSNAPMDAVFEPSLYETSRPYVEAALAGQPQKFQVSTTDDRRGGVKHLWWHLVPDHDGEHVRGVYAVVSDVSELKEAQIRLEELNVELTRQSELAQAGSRAKSEFLANMSHEIRTPMNAVLGLAYLLERAELPPAARELARKIQRAGRSLLGILNDILDFSKIEAHRLDIEHQPFRLAEVLDELASTMAYACEGKPVEVAVWPPPPGTDFLVGDALRLRQVLTNLASNAIKFTERGEVALRVALAGRDGDRLRLRFSVSDTGIGIPPEKQEEIFSAFSQADTSTSRRFGGTGLGLAISRQLVGLMGGQLGLRSEPGQGSEFYFELPFALAERPAALPPALRPQRVLIVDDHPLARETLRAIVMALGWTAELADSGPAAIDAARTRLDAGQPFDIVLLDWRMPGMDGLATAAAMRVMIGSEAQPVIVMVTAADREALHRHPDSRFADRVLTKPVTGTTLLEAVAELVAGRGGGVIRAPSPAQSGRLAGYRVLVVDDSDINREVAQGILEGEGALVAQAEHGEAALALLERQPADFDAVLMDVQMPVMDGYEATRRIRASEALRALPVIAVSAGAFHDQHEAALRAGMSGFVSKPFAAEDLISALQAYTAKKTSPATAAVSVPVAAGAGEALLDVALGLRLWRDAKTFATYLQRFVDTYGEDSAKVGAFLHGGDAAAAAGAAHKLRGAAGAMGLLRLASAAGAAEMALRDDPEPRGAVERLDEAMIATLAEIGRFQAAAQTPPASGPLPGQACATAD</sequence>
<organism evidence="21 22">
    <name type="scientific">Aromatoleum tolulyticum</name>
    <dbReference type="NCBI Taxonomy" id="34027"/>
    <lineage>
        <taxon>Bacteria</taxon>
        <taxon>Pseudomonadati</taxon>
        <taxon>Pseudomonadota</taxon>
        <taxon>Betaproteobacteria</taxon>
        <taxon>Rhodocyclales</taxon>
        <taxon>Rhodocyclaceae</taxon>
        <taxon>Aromatoleum</taxon>
    </lineage>
</organism>
<dbReference type="Pfam" id="PF02518">
    <property type="entry name" value="HATPase_c"/>
    <property type="match status" value="1"/>
</dbReference>
<dbReference type="GO" id="GO:0000155">
    <property type="term" value="F:phosphorelay sensor kinase activity"/>
    <property type="evidence" value="ECO:0007669"/>
    <property type="project" value="InterPro"/>
</dbReference>
<dbReference type="SMART" id="SM00091">
    <property type="entry name" value="PAS"/>
    <property type="match status" value="2"/>
</dbReference>
<dbReference type="InterPro" id="IPR001789">
    <property type="entry name" value="Sig_transdc_resp-reg_receiver"/>
</dbReference>
<dbReference type="EC" id="2.7.13.3" evidence="3"/>
<dbReference type="InterPro" id="IPR000014">
    <property type="entry name" value="PAS"/>
</dbReference>
<dbReference type="Gene3D" id="3.40.50.2300">
    <property type="match status" value="2"/>
</dbReference>
<dbReference type="EMBL" id="FTMD01000009">
    <property type="protein sequence ID" value="SIR04142.1"/>
    <property type="molecule type" value="Genomic_DNA"/>
</dbReference>
<dbReference type="Pfam" id="PF03924">
    <property type="entry name" value="CHASE"/>
    <property type="match status" value="1"/>
</dbReference>
<evidence type="ECO:0000313" key="21">
    <source>
        <dbReference type="EMBL" id="SIR04142.1"/>
    </source>
</evidence>
<dbReference type="Gene3D" id="1.10.287.130">
    <property type="match status" value="1"/>
</dbReference>
<dbReference type="PRINTS" id="PR00344">
    <property type="entry name" value="BCTRLSENSOR"/>
</dbReference>
<dbReference type="InterPro" id="IPR006189">
    <property type="entry name" value="CHASE_dom"/>
</dbReference>
<protein>
    <recommendedName>
        <fullName evidence="13">Virulence sensor protein BvgS</fullName>
        <ecNumber evidence="3">2.7.13.3</ecNumber>
    </recommendedName>
</protein>
<dbReference type="PROSITE" id="PS50894">
    <property type="entry name" value="HPT"/>
    <property type="match status" value="1"/>
</dbReference>
<dbReference type="Proteomes" id="UP000186819">
    <property type="component" value="Unassembled WGS sequence"/>
</dbReference>
<keyword evidence="8" id="KW-0067">ATP-binding</keyword>
<dbReference type="Pfam" id="PF08448">
    <property type="entry name" value="PAS_4"/>
    <property type="match status" value="1"/>
</dbReference>
<keyword evidence="6" id="KW-0812">Transmembrane</keyword>
<dbReference type="SUPFAM" id="SSF47384">
    <property type="entry name" value="Homodimeric domain of signal transducing histidine kinase"/>
    <property type="match status" value="1"/>
</dbReference>
<dbReference type="SUPFAM" id="SSF55785">
    <property type="entry name" value="PYP-like sensor domain (PAS domain)"/>
    <property type="match status" value="2"/>
</dbReference>
<evidence type="ECO:0000256" key="13">
    <source>
        <dbReference type="ARBA" id="ARBA00070152"/>
    </source>
</evidence>
<feature type="domain" description="Response regulatory" evidence="17">
    <location>
        <begin position="868"/>
        <end position="990"/>
    </location>
</feature>
<comment type="catalytic activity">
    <reaction evidence="1">
        <text>ATP + protein L-histidine = ADP + protein N-phospho-L-histidine.</text>
        <dbReference type="EC" id="2.7.13.3"/>
    </reaction>
</comment>
<evidence type="ECO:0000256" key="12">
    <source>
        <dbReference type="ARBA" id="ARBA00058004"/>
    </source>
</evidence>
<dbReference type="GO" id="GO:0005886">
    <property type="term" value="C:plasma membrane"/>
    <property type="evidence" value="ECO:0007669"/>
    <property type="project" value="UniProtKB-SubCell"/>
</dbReference>
<dbReference type="Gene3D" id="3.30.450.20">
    <property type="entry name" value="PAS domain"/>
    <property type="match status" value="2"/>
</dbReference>
<evidence type="ECO:0000259" key="16">
    <source>
        <dbReference type="PROSITE" id="PS50109"/>
    </source>
</evidence>
<dbReference type="SUPFAM" id="SSF47226">
    <property type="entry name" value="Histidine-containing phosphotransfer domain, HPT domain"/>
    <property type="match status" value="1"/>
</dbReference>
<dbReference type="CDD" id="cd00130">
    <property type="entry name" value="PAS"/>
    <property type="match status" value="1"/>
</dbReference>
<keyword evidence="11" id="KW-0472">Membrane</keyword>
<keyword evidence="10" id="KW-0902">Two-component regulatory system</keyword>
<dbReference type="Pfam" id="PF08447">
    <property type="entry name" value="PAS_3"/>
    <property type="match status" value="1"/>
</dbReference>
<dbReference type="InterPro" id="IPR004358">
    <property type="entry name" value="Sig_transdc_His_kin-like_C"/>
</dbReference>
<dbReference type="InterPro" id="IPR013655">
    <property type="entry name" value="PAS_fold_3"/>
</dbReference>
<feature type="domain" description="PAC" evidence="18">
    <location>
        <begin position="430"/>
        <end position="482"/>
    </location>
</feature>
<gene>
    <name evidence="21" type="ORF">SAMN05421829_10964</name>
</gene>
<dbReference type="PANTHER" id="PTHR45339">
    <property type="entry name" value="HYBRID SIGNAL TRANSDUCTION HISTIDINE KINASE J"/>
    <property type="match status" value="1"/>
</dbReference>
<evidence type="ECO:0000256" key="7">
    <source>
        <dbReference type="ARBA" id="ARBA00022741"/>
    </source>
</evidence>
<accession>A0A1N6XPA0</accession>
<dbReference type="PROSITE" id="PS50839">
    <property type="entry name" value="CHASE"/>
    <property type="match status" value="1"/>
</dbReference>
<comment type="subcellular location">
    <subcellularLocation>
        <location evidence="2">Cell membrane</location>
        <topology evidence="2">Multi-pass membrane protein</topology>
    </subcellularLocation>
</comment>
<evidence type="ECO:0000256" key="14">
    <source>
        <dbReference type="PROSITE-ProRule" id="PRU00110"/>
    </source>
</evidence>
<dbReference type="InterPro" id="IPR013656">
    <property type="entry name" value="PAS_4"/>
</dbReference>
<dbReference type="InterPro" id="IPR036097">
    <property type="entry name" value="HisK_dim/P_sf"/>
</dbReference>
<evidence type="ECO:0000256" key="9">
    <source>
        <dbReference type="ARBA" id="ARBA00022989"/>
    </source>
</evidence>
<dbReference type="SMART" id="SM01079">
    <property type="entry name" value="CHASE"/>
    <property type="match status" value="1"/>
</dbReference>
<dbReference type="FunFam" id="3.30.565.10:FF:000010">
    <property type="entry name" value="Sensor histidine kinase RcsC"/>
    <property type="match status" value="1"/>
</dbReference>
<keyword evidence="7" id="KW-0547">Nucleotide-binding</keyword>
<dbReference type="InterPro" id="IPR011006">
    <property type="entry name" value="CheY-like_superfamily"/>
</dbReference>
<dbReference type="SMART" id="SM00387">
    <property type="entry name" value="HATPase_c"/>
    <property type="match status" value="1"/>
</dbReference>
<evidence type="ECO:0000256" key="11">
    <source>
        <dbReference type="ARBA" id="ARBA00023136"/>
    </source>
</evidence>
<dbReference type="Pfam" id="PF00512">
    <property type="entry name" value="HisKA"/>
    <property type="match status" value="1"/>
</dbReference>
<dbReference type="PROSITE" id="PS50113">
    <property type="entry name" value="PAC"/>
    <property type="match status" value="1"/>
</dbReference>
<feature type="domain" description="Histidine kinase" evidence="16">
    <location>
        <begin position="632"/>
        <end position="853"/>
    </location>
</feature>
<evidence type="ECO:0000259" key="17">
    <source>
        <dbReference type="PROSITE" id="PS50110"/>
    </source>
</evidence>
<dbReference type="PROSITE" id="PS50110">
    <property type="entry name" value="RESPONSE_REGULATORY"/>
    <property type="match status" value="2"/>
</dbReference>
<evidence type="ECO:0000313" key="22">
    <source>
        <dbReference type="Proteomes" id="UP000186819"/>
    </source>
</evidence>
<evidence type="ECO:0000256" key="8">
    <source>
        <dbReference type="ARBA" id="ARBA00022840"/>
    </source>
</evidence>
<dbReference type="InterPro" id="IPR042240">
    <property type="entry name" value="CHASE_sf"/>
</dbReference>
<evidence type="ECO:0000256" key="2">
    <source>
        <dbReference type="ARBA" id="ARBA00004651"/>
    </source>
</evidence>
<keyword evidence="22" id="KW-1185">Reference proteome</keyword>
<evidence type="ECO:0000256" key="1">
    <source>
        <dbReference type="ARBA" id="ARBA00000085"/>
    </source>
</evidence>
<dbReference type="PANTHER" id="PTHR45339:SF1">
    <property type="entry name" value="HYBRID SIGNAL TRANSDUCTION HISTIDINE KINASE J"/>
    <property type="match status" value="1"/>
</dbReference>
<reference evidence="22" key="1">
    <citation type="submission" date="2017-01" db="EMBL/GenBank/DDBJ databases">
        <authorList>
            <person name="Varghese N."/>
            <person name="Submissions S."/>
        </authorList>
    </citation>
    <scope>NUCLEOTIDE SEQUENCE [LARGE SCALE GENOMIC DNA]</scope>
    <source>
        <strain evidence="22">ATCC 51758</strain>
    </source>
</reference>
<dbReference type="NCBIfam" id="TIGR00229">
    <property type="entry name" value="sensory_box"/>
    <property type="match status" value="1"/>
</dbReference>
<dbReference type="InterPro" id="IPR005467">
    <property type="entry name" value="His_kinase_dom"/>
</dbReference>
<dbReference type="InterPro" id="IPR036641">
    <property type="entry name" value="HPT_dom_sf"/>
</dbReference>
<evidence type="ECO:0000259" key="18">
    <source>
        <dbReference type="PROSITE" id="PS50113"/>
    </source>
</evidence>
<evidence type="ECO:0000256" key="3">
    <source>
        <dbReference type="ARBA" id="ARBA00012438"/>
    </source>
</evidence>
<dbReference type="Gene3D" id="1.20.120.160">
    <property type="entry name" value="HPT domain"/>
    <property type="match status" value="1"/>
</dbReference>
<dbReference type="AlphaFoldDB" id="A0A1N6XPA0"/>